<reference evidence="2 3" key="1">
    <citation type="submission" date="2023-10" db="EMBL/GenBank/DDBJ databases">
        <title>Draft genome sequence of Xylaria bambusicola isolate GMP-LS, the root and basal stem rot pathogen of sugarcane in Indonesia.</title>
        <authorList>
            <person name="Selvaraj P."/>
            <person name="Muralishankar V."/>
            <person name="Muruganantham S."/>
            <person name="Sp S."/>
            <person name="Haryani S."/>
            <person name="Lau K.J.X."/>
            <person name="Naqvi N.I."/>
        </authorList>
    </citation>
    <scope>NUCLEOTIDE SEQUENCE [LARGE SCALE GENOMIC DNA]</scope>
    <source>
        <strain evidence="2">GMP-LS</strain>
    </source>
</reference>
<organism evidence="2 3">
    <name type="scientific">Xylaria bambusicola</name>
    <dbReference type="NCBI Taxonomy" id="326684"/>
    <lineage>
        <taxon>Eukaryota</taxon>
        <taxon>Fungi</taxon>
        <taxon>Dikarya</taxon>
        <taxon>Ascomycota</taxon>
        <taxon>Pezizomycotina</taxon>
        <taxon>Sordariomycetes</taxon>
        <taxon>Xylariomycetidae</taxon>
        <taxon>Xylariales</taxon>
        <taxon>Xylariaceae</taxon>
        <taxon>Xylaria</taxon>
    </lineage>
</organism>
<protein>
    <submittedName>
        <fullName evidence="2">Uncharacterized protein</fullName>
    </submittedName>
</protein>
<sequence>MENLSMSLLHMLLPSPKRGISNCSPQYLVTDDNSLLSPAKTTEADPCLSLNRNITDEQKSNYGSTTHTDIGSHTETQAEQVKDQVDGATPSGPKRATPESGGRVQVGETGDLHDLAARRQP</sequence>
<keyword evidence="3" id="KW-1185">Reference proteome</keyword>
<dbReference type="Proteomes" id="UP001305414">
    <property type="component" value="Unassembled WGS sequence"/>
</dbReference>
<evidence type="ECO:0000313" key="3">
    <source>
        <dbReference type="Proteomes" id="UP001305414"/>
    </source>
</evidence>
<feature type="compositionally biased region" description="Polar residues" evidence="1">
    <location>
        <begin position="60"/>
        <end position="79"/>
    </location>
</feature>
<accession>A0AAN7YZT5</accession>
<proteinExistence type="predicted"/>
<dbReference type="EMBL" id="JAWHQM010000021">
    <property type="protein sequence ID" value="KAK5631730.1"/>
    <property type="molecule type" value="Genomic_DNA"/>
</dbReference>
<gene>
    <name evidence="2" type="ORF">RRF57_007444</name>
</gene>
<name>A0AAN7YZT5_9PEZI</name>
<evidence type="ECO:0000313" key="2">
    <source>
        <dbReference type="EMBL" id="KAK5631730.1"/>
    </source>
</evidence>
<evidence type="ECO:0000256" key="1">
    <source>
        <dbReference type="SAM" id="MobiDB-lite"/>
    </source>
</evidence>
<feature type="region of interest" description="Disordered" evidence="1">
    <location>
        <begin position="51"/>
        <end position="121"/>
    </location>
</feature>
<feature type="compositionally biased region" description="Basic and acidic residues" evidence="1">
    <location>
        <begin position="110"/>
        <end position="121"/>
    </location>
</feature>
<comment type="caution">
    <text evidence="2">The sequence shown here is derived from an EMBL/GenBank/DDBJ whole genome shotgun (WGS) entry which is preliminary data.</text>
</comment>
<dbReference type="AlphaFoldDB" id="A0AAN7YZT5"/>